<gene>
    <name evidence="1" type="ORF">HNAJ_LOCUS7464</name>
</gene>
<dbReference type="AlphaFoldDB" id="A0A0R3TK14"/>
<keyword evidence="2" id="KW-1185">Reference proteome</keyword>
<organism evidence="3">
    <name type="scientific">Rodentolepis nana</name>
    <name type="common">Dwarf tapeworm</name>
    <name type="synonym">Hymenolepis nana</name>
    <dbReference type="NCBI Taxonomy" id="102285"/>
    <lineage>
        <taxon>Eukaryota</taxon>
        <taxon>Metazoa</taxon>
        <taxon>Spiralia</taxon>
        <taxon>Lophotrochozoa</taxon>
        <taxon>Platyhelminthes</taxon>
        <taxon>Cestoda</taxon>
        <taxon>Eucestoda</taxon>
        <taxon>Cyclophyllidea</taxon>
        <taxon>Hymenolepididae</taxon>
        <taxon>Rodentolepis</taxon>
    </lineage>
</organism>
<sequence length="180" mass="19834">MKQSFLNRFTRSSGFAPSGWPTDDVAEIDASANELKKITTDVIKKLALCIPSQSFSAFHTQDVTSFSLDSLQPSGNSSCKHSTKSTKVEDVRFKLNSPINHIESNGFCAASNDKKPHDLDVTSDDGIISYDVASSKENSRNFDMTDSRAFTNSSSLASNHNRLMSTIDQRLRNIGLVHRV</sequence>
<name>A0A0R3TK14_RODNA</name>
<evidence type="ECO:0000313" key="2">
    <source>
        <dbReference type="Proteomes" id="UP000278807"/>
    </source>
</evidence>
<reference evidence="3" key="1">
    <citation type="submission" date="2017-02" db="UniProtKB">
        <authorList>
            <consortium name="WormBaseParasite"/>
        </authorList>
    </citation>
    <scope>IDENTIFICATION</scope>
</reference>
<dbReference type="Proteomes" id="UP000278807">
    <property type="component" value="Unassembled WGS sequence"/>
</dbReference>
<dbReference type="WBParaSite" id="HNAJ_0000746801-mRNA-1">
    <property type="protein sequence ID" value="HNAJ_0000746801-mRNA-1"/>
    <property type="gene ID" value="HNAJ_0000746801"/>
</dbReference>
<proteinExistence type="predicted"/>
<evidence type="ECO:0000313" key="3">
    <source>
        <dbReference type="WBParaSite" id="HNAJ_0000746801-mRNA-1"/>
    </source>
</evidence>
<accession>A0A0R3TK14</accession>
<protein>
    <submittedName>
        <fullName evidence="3">Ovule protein</fullName>
    </submittedName>
</protein>
<dbReference type="EMBL" id="UZAE01012059">
    <property type="protein sequence ID" value="VDO03324.1"/>
    <property type="molecule type" value="Genomic_DNA"/>
</dbReference>
<reference evidence="1 2" key="2">
    <citation type="submission" date="2018-11" db="EMBL/GenBank/DDBJ databases">
        <authorList>
            <consortium name="Pathogen Informatics"/>
        </authorList>
    </citation>
    <scope>NUCLEOTIDE SEQUENCE [LARGE SCALE GENOMIC DNA]</scope>
</reference>
<dbReference type="OrthoDB" id="6272591at2759"/>
<evidence type="ECO:0000313" key="1">
    <source>
        <dbReference type="EMBL" id="VDO03324.1"/>
    </source>
</evidence>